<protein>
    <recommendedName>
        <fullName evidence="2">Major capsid protein</fullName>
    </recommendedName>
</protein>
<reference evidence="1" key="1">
    <citation type="journal article" date="2015" name="Nature">
        <title>Complex archaea that bridge the gap between prokaryotes and eukaryotes.</title>
        <authorList>
            <person name="Spang A."/>
            <person name="Saw J.H."/>
            <person name="Jorgensen S.L."/>
            <person name="Zaremba-Niedzwiedzka K."/>
            <person name="Martijn J."/>
            <person name="Lind A.E."/>
            <person name="van Eijk R."/>
            <person name="Schleper C."/>
            <person name="Guy L."/>
            <person name="Ettema T.J."/>
        </authorList>
    </citation>
    <scope>NUCLEOTIDE SEQUENCE</scope>
</reference>
<evidence type="ECO:0008006" key="2">
    <source>
        <dbReference type="Google" id="ProtNLM"/>
    </source>
</evidence>
<name>A0A0F9SUV2_9ZZZZ</name>
<proteinExistence type="predicted"/>
<gene>
    <name evidence="1" type="ORF">LCGC14_0472290</name>
</gene>
<organism evidence="1">
    <name type="scientific">marine sediment metagenome</name>
    <dbReference type="NCBI Taxonomy" id="412755"/>
    <lineage>
        <taxon>unclassified sequences</taxon>
        <taxon>metagenomes</taxon>
        <taxon>ecological metagenomes</taxon>
    </lineage>
</organism>
<dbReference type="EMBL" id="LAZR01000502">
    <property type="protein sequence ID" value="KKN66407.1"/>
    <property type="molecule type" value="Genomic_DNA"/>
</dbReference>
<dbReference type="AlphaFoldDB" id="A0A0F9SUV2"/>
<evidence type="ECO:0000313" key="1">
    <source>
        <dbReference type="EMBL" id="KKN66407.1"/>
    </source>
</evidence>
<comment type="caution">
    <text evidence="1">The sequence shown here is derived from an EMBL/GenBank/DDBJ whole genome shotgun (WGS) entry which is preliminary data.</text>
</comment>
<sequence>MTDNKKLIQKADWTVGDLTSEGGLLNPEQTDEFIRKLVHVQPTILRDARVVRMNAPVRKINKIGFNTRIMAAAPSSGTALGAGLRSRPTTEQVTLTTSEVIAEVRLPYDVIEDNIERGTIDDNIASGPAAGSGISRDGIKDTIMTLIAERAAIDLEELALLGDTGSGDPYLALQDGWLKLSGVVNFVDNGFATVSKDLFKAGLKTMPDQYLRNLAALRHYVSMDQLIEYRDTFATRETALGDAQLQGTGPVFGFGVPVNAALQLPNASGMLTNPLNLIWGIQRRVTMEVDKDIRTREFIIVLTARVAVEIEEDEAVVKYTNIG</sequence>
<dbReference type="SUPFAM" id="SSF56563">
    <property type="entry name" value="Major capsid protein gp5"/>
    <property type="match status" value="1"/>
</dbReference>
<accession>A0A0F9SUV2</accession>